<name>A0A6A6TC63_9PLEO</name>
<accession>A0A6A6TC63</accession>
<keyword evidence="3" id="KW-1185">Reference proteome</keyword>
<reference evidence="2" key="1">
    <citation type="journal article" date="2020" name="Stud. Mycol.">
        <title>101 Dothideomycetes genomes: a test case for predicting lifestyles and emergence of pathogens.</title>
        <authorList>
            <person name="Haridas S."/>
            <person name="Albert R."/>
            <person name="Binder M."/>
            <person name="Bloem J."/>
            <person name="Labutti K."/>
            <person name="Salamov A."/>
            <person name="Andreopoulos B."/>
            <person name="Baker S."/>
            <person name="Barry K."/>
            <person name="Bills G."/>
            <person name="Bluhm B."/>
            <person name="Cannon C."/>
            <person name="Castanera R."/>
            <person name="Culley D."/>
            <person name="Daum C."/>
            <person name="Ezra D."/>
            <person name="Gonzalez J."/>
            <person name="Henrissat B."/>
            <person name="Kuo A."/>
            <person name="Liang C."/>
            <person name="Lipzen A."/>
            <person name="Lutzoni F."/>
            <person name="Magnuson J."/>
            <person name="Mondo S."/>
            <person name="Nolan M."/>
            <person name="Ohm R."/>
            <person name="Pangilinan J."/>
            <person name="Park H.-J."/>
            <person name="Ramirez L."/>
            <person name="Alfaro M."/>
            <person name="Sun H."/>
            <person name="Tritt A."/>
            <person name="Yoshinaga Y."/>
            <person name="Zwiers L.-H."/>
            <person name="Turgeon B."/>
            <person name="Goodwin S."/>
            <person name="Spatafora J."/>
            <person name="Crous P."/>
            <person name="Grigoriev I."/>
        </authorList>
    </citation>
    <scope>NUCLEOTIDE SEQUENCE</scope>
    <source>
        <strain evidence="2">CBS 122681</strain>
    </source>
</reference>
<evidence type="ECO:0000256" key="1">
    <source>
        <dbReference type="SAM" id="MobiDB-lite"/>
    </source>
</evidence>
<organism evidence="2 3">
    <name type="scientific">Lophiostoma macrostomum CBS 122681</name>
    <dbReference type="NCBI Taxonomy" id="1314788"/>
    <lineage>
        <taxon>Eukaryota</taxon>
        <taxon>Fungi</taxon>
        <taxon>Dikarya</taxon>
        <taxon>Ascomycota</taxon>
        <taxon>Pezizomycotina</taxon>
        <taxon>Dothideomycetes</taxon>
        <taxon>Pleosporomycetidae</taxon>
        <taxon>Pleosporales</taxon>
        <taxon>Lophiostomataceae</taxon>
        <taxon>Lophiostoma</taxon>
    </lineage>
</organism>
<evidence type="ECO:0000313" key="2">
    <source>
        <dbReference type="EMBL" id="KAF2657400.1"/>
    </source>
</evidence>
<evidence type="ECO:0000313" key="3">
    <source>
        <dbReference type="Proteomes" id="UP000799324"/>
    </source>
</evidence>
<protein>
    <submittedName>
        <fullName evidence="2">Uncharacterized protein</fullName>
    </submittedName>
</protein>
<gene>
    <name evidence="2" type="ORF">K491DRAFT_326120</name>
</gene>
<feature type="region of interest" description="Disordered" evidence="1">
    <location>
        <begin position="1"/>
        <end position="111"/>
    </location>
</feature>
<sequence length="146" mass="16048">MQGPVPRLSARASPSPIAAVRRSCFSPHPHTARIQEAPSGAVVPHHSTHRAHNSVRGRRLGDSSPRRRHRPSAPSRRPRARHRNRPPAGVCCAPCTTPQQQQQQQQQRPRGCLHRVCGIPSIRLREPSPCPAPPPCNTPKSTNIPC</sequence>
<feature type="compositionally biased region" description="Basic residues" evidence="1">
    <location>
        <begin position="46"/>
        <end position="58"/>
    </location>
</feature>
<dbReference type="AlphaFoldDB" id="A0A6A6TC63"/>
<dbReference type="Proteomes" id="UP000799324">
    <property type="component" value="Unassembled WGS sequence"/>
</dbReference>
<dbReference type="EMBL" id="MU004325">
    <property type="protein sequence ID" value="KAF2657400.1"/>
    <property type="molecule type" value="Genomic_DNA"/>
</dbReference>
<feature type="compositionally biased region" description="Basic residues" evidence="1">
    <location>
        <begin position="66"/>
        <end position="85"/>
    </location>
</feature>
<proteinExistence type="predicted"/>